<organism evidence="6 8">
    <name type="scientific">Corynebacterium glucuronolyticum</name>
    <dbReference type="NCBI Taxonomy" id="39791"/>
    <lineage>
        <taxon>Bacteria</taxon>
        <taxon>Bacillati</taxon>
        <taxon>Actinomycetota</taxon>
        <taxon>Actinomycetes</taxon>
        <taxon>Mycobacteriales</taxon>
        <taxon>Corynebacteriaceae</taxon>
        <taxon>Corynebacterium</taxon>
    </lineage>
</organism>
<dbReference type="SUPFAM" id="SSF48008">
    <property type="entry name" value="GntR ligand-binding domain-like"/>
    <property type="match status" value="1"/>
</dbReference>
<dbReference type="PANTHER" id="PTHR43537:SF5">
    <property type="entry name" value="UXU OPERON TRANSCRIPTIONAL REGULATOR"/>
    <property type="match status" value="1"/>
</dbReference>
<dbReference type="AlphaFoldDB" id="A0A7T4EDT7"/>
<evidence type="ECO:0000256" key="3">
    <source>
        <dbReference type="ARBA" id="ARBA00023163"/>
    </source>
</evidence>
<dbReference type="SMART" id="SM00345">
    <property type="entry name" value="HTH_GNTR"/>
    <property type="match status" value="1"/>
</dbReference>
<evidence type="ECO:0000256" key="4">
    <source>
        <dbReference type="SAM" id="MobiDB-lite"/>
    </source>
</evidence>
<keyword evidence="3" id="KW-0804">Transcription</keyword>
<keyword evidence="1" id="KW-0805">Transcription regulation</keyword>
<dbReference type="InterPro" id="IPR036388">
    <property type="entry name" value="WH-like_DNA-bd_sf"/>
</dbReference>
<gene>
    <name evidence="6" type="ORF">I6I10_08305</name>
    <name evidence="7" type="ORF">I6J21_07860</name>
</gene>
<dbReference type="EMBL" id="CP066007">
    <property type="protein sequence ID" value="QQB45517.1"/>
    <property type="molecule type" value="Genomic_DNA"/>
</dbReference>
<keyword evidence="2" id="KW-0238">DNA-binding</keyword>
<dbReference type="SUPFAM" id="SSF46785">
    <property type="entry name" value="Winged helix' DNA-binding domain"/>
    <property type="match status" value="1"/>
</dbReference>
<evidence type="ECO:0000256" key="1">
    <source>
        <dbReference type="ARBA" id="ARBA00023015"/>
    </source>
</evidence>
<name>A0A7T4EDT7_9CORY</name>
<dbReference type="PRINTS" id="PR00035">
    <property type="entry name" value="HTHGNTR"/>
</dbReference>
<feature type="region of interest" description="Disordered" evidence="4">
    <location>
        <begin position="243"/>
        <end position="278"/>
    </location>
</feature>
<dbReference type="InterPro" id="IPR008920">
    <property type="entry name" value="TF_FadR/GntR_C"/>
</dbReference>
<dbReference type="Pfam" id="PF00392">
    <property type="entry name" value="GntR"/>
    <property type="match status" value="1"/>
</dbReference>
<dbReference type="RefSeq" id="WP_005389647.1">
    <property type="nucleotide sequence ID" value="NZ_CP066007.1"/>
</dbReference>
<evidence type="ECO:0000313" key="8">
    <source>
        <dbReference type="Proteomes" id="UP000596145"/>
    </source>
</evidence>
<evidence type="ECO:0000259" key="5">
    <source>
        <dbReference type="PROSITE" id="PS50949"/>
    </source>
</evidence>
<dbReference type="SMART" id="SM00895">
    <property type="entry name" value="FCD"/>
    <property type="match status" value="1"/>
</dbReference>
<evidence type="ECO:0000256" key="2">
    <source>
        <dbReference type="ARBA" id="ARBA00023125"/>
    </source>
</evidence>
<dbReference type="OrthoDB" id="7989071at2"/>
<feature type="region of interest" description="Disordered" evidence="4">
    <location>
        <begin position="1"/>
        <end position="21"/>
    </location>
</feature>
<dbReference type="Pfam" id="PF07729">
    <property type="entry name" value="FCD"/>
    <property type="match status" value="1"/>
</dbReference>
<reference evidence="6 8" key="1">
    <citation type="submission" date="2020-12" db="EMBL/GenBank/DDBJ databases">
        <title>FDA dAtabase for Regulatory Grade micrObial Sequences (FDA-ARGOS): Supporting development and validation of Infectious Disease Dx tests.</title>
        <authorList>
            <person name="Sproer C."/>
            <person name="Gronow S."/>
            <person name="Severitt S."/>
            <person name="Schroder I."/>
            <person name="Tallon L."/>
            <person name="Sadzewicz L."/>
            <person name="Zhao X."/>
            <person name="Boylan J."/>
            <person name="Ott S."/>
            <person name="Bowen H."/>
            <person name="Vavikolanu K."/>
            <person name="Mehta A."/>
            <person name="Aluvathingal J."/>
            <person name="Nadendla S."/>
            <person name="Lowell S."/>
            <person name="Myers T."/>
            <person name="Yan Y."/>
            <person name="Sichtig H."/>
        </authorList>
    </citation>
    <scope>NUCLEOTIDE SEQUENCE [LARGE SCALE GENOMIC DNA]</scope>
    <source>
        <strain evidence="6 8">FDAARGOS_1053</strain>
        <strain evidence="7">FDAARGOS_1191</strain>
    </source>
</reference>
<dbReference type="CDD" id="cd07377">
    <property type="entry name" value="WHTH_GntR"/>
    <property type="match status" value="1"/>
</dbReference>
<dbReference type="Gene3D" id="1.10.10.10">
    <property type="entry name" value="Winged helix-like DNA-binding domain superfamily/Winged helix DNA-binding domain"/>
    <property type="match status" value="1"/>
</dbReference>
<dbReference type="GeneID" id="92760322"/>
<accession>A0A7T4EDT7</accession>
<sequence length="278" mass="30698">MTTTPDWSAANRRTSTPSRTQQVRTTITDYIVREGLKTGKPIPPESKLMELTGASRSAVREALKVMEALGFVTIKRGAGTFVNDITLEALTTQLIFASQRDAKNGYSVLKDVVKLRSVLETSLMRLACHAEEQNIDELRIIIARMEAEQRAGYVTTDTDREFHVTLFKDLGNALYAPLIAALFDAYIRVPFESTIRKQKFANAELHKAMVDALEARDEEACVAAVNAHFDPIIAHLSTYRPADDEDGADISQINTNEPDSPMATEDAPATDSPEATHD</sequence>
<dbReference type="GO" id="GO:0003677">
    <property type="term" value="F:DNA binding"/>
    <property type="evidence" value="ECO:0007669"/>
    <property type="project" value="UniProtKB-KW"/>
</dbReference>
<dbReference type="InterPro" id="IPR000524">
    <property type="entry name" value="Tscrpt_reg_HTH_GntR"/>
</dbReference>
<feature type="domain" description="HTH gntR-type" evidence="5">
    <location>
        <begin position="17"/>
        <end position="85"/>
    </location>
</feature>
<dbReference type="InterPro" id="IPR011711">
    <property type="entry name" value="GntR_C"/>
</dbReference>
<dbReference type="PANTHER" id="PTHR43537">
    <property type="entry name" value="TRANSCRIPTIONAL REGULATOR, GNTR FAMILY"/>
    <property type="match status" value="1"/>
</dbReference>
<dbReference type="PROSITE" id="PS50949">
    <property type="entry name" value="HTH_GNTR"/>
    <property type="match status" value="1"/>
</dbReference>
<dbReference type="InterPro" id="IPR036390">
    <property type="entry name" value="WH_DNA-bd_sf"/>
</dbReference>
<evidence type="ECO:0000313" key="6">
    <source>
        <dbReference type="EMBL" id="QQB45517.1"/>
    </source>
</evidence>
<dbReference type="Proteomes" id="UP000617681">
    <property type="component" value="Chromosome"/>
</dbReference>
<dbReference type="EMBL" id="CP069534">
    <property type="protein sequence ID" value="QRP69732.1"/>
    <property type="molecule type" value="Genomic_DNA"/>
</dbReference>
<dbReference type="GO" id="GO:0003700">
    <property type="term" value="F:DNA-binding transcription factor activity"/>
    <property type="evidence" value="ECO:0007669"/>
    <property type="project" value="InterPro"/>
</dbReference>
<evidence type="ECO:0000313" key="7">
    <source>
        <dbReference type="EMBL" id="QRP69732.1"/>
    </source>
</evidence>
<dbReference type="Gene3D" id="1.20.120.530">
    <property type="entry name" value="GntR ligand-binding domain-like"/>
    <property type="match status" value="1"/>
</dbReference>
<proteinExistence type="predicted"/>
<dbReference type="Proteomes" id="UP000596145">
    <property type="component" value="Chromosome"/>
</dbReference>
<protein>
    <submittedName>
        <fullName evidence="6">FadR family transcriptional regulator</fullName>
    </submittedName>
</protein>